<dbReference type="Proteomes" id="UP000467193">
    <property type="component" value="Chromosome"/>
</dbReference>
<gene>
    <name evidence="2" type="ORF">MSEDJ_06000</name>
</gene>
<sequence>MTAVLACDHDHMTPPVIERWHHFISGGHDPGALDALLADDVVFHSPALFSPQEGRAKTAMYLMAAANVFGDTDFHYVGEWCAERSAVLEFAATIDGKYVNGVDMIVWGDDDRITSFKVMIRPFSGLQLVMGKMAALLQPS</sequence>
<dbReference type="Gene3D" id="3.10.450.50">
    <property type="match status" value="1"/>
</dbReference>
<evidence type="ECO:0000259" key="1">
    <source>
        <dbReference type="Pfam" id="PF12680"/>
    </source>
</evidence>
<name>A0A7I7QJR2_9MYCO</name>
<dbReference type="KEGG" id="msei:MSEDJ_06000"/>
<protein>
    <recommendedName>
        <fullName evidence="1">SnoaL-like domain-containing protein</fullName>
    </recommendedName>
</protein>
<dbReference type="Pfam" id="PF12680">
    <property type="entry name" value="SnoaL_2"/>
    <property type="match status" value="1"/>
</dbReference>
<organism evidence="2 3">
    <name type="scientific">Mycolicibacterium sediminis</name>
    <dbReference type="NCBI Taxonomy" id="1286180"/>
    <lineage>
        <taxon>Bacteria</taxon>
        <taxon>Bacillati</taxon>
        <taxon>Actinomycetota</taxon>
        <taxon>Actinomycetes</taxon>
        <taxon>Mycobacteriales</taxon>
        <taxon>Mycobacteriaceae</taxon>
        <taxon>Mycolicibacterium</taxon>
    </lineage>
</organism>
<dbReference type="InterPro" id="IPR037401">
    <property type="entry name" value="SnoaL-like"/>
</dbReference>
<dbReference type="SUPFAM" id="SSF54427">
    <property type="entry name" value="NTF2-like"/>
    <property type="match status" value="1"/>
</dbReference>
<dbReference type="EMBL" id="AP022588">
    <property type="protein sequence ID" value="BBY26504.1"/>
    <property type="molecule type" value="Genomic_DNA"/>
</dbReference>
<feature type="domain" description="SnoaL-like" evidence="1">
    <location>
        <begin position="18"/>
        <end position="115"/>
    </location>
</feature>
<reference evidence="2 3" key="1">
    <citation type="journal article" date="2019" name="Emerg. Microbes Infect.">
        <title>Comprehensive subspecies identification of 175 nontuberculous mycobacteria species based on 7547 genomic profiles.</title>
        <authorList>
            <person name="Matsumoto Y."/>
            <person name="Kinjo T."/>
            <person name="Motooka D."/>
            <person name="Nabeya D."/>
            <person name="Jung N."/>
            <person name="Uechi K."/>
            <person name="Horii T."/>
            <person name="Iida T."/>
            <person name="Fujita J."/>
            <person name="Nakamura S."/>
        </authorList>
    </citation>
    <scope>NUCLEOTIDE SEQUENCE [LARGE SCALE GENOMIC DNA]</scope>
    <source>
        <strain evidence="2 3">JCM 17899</strain>
    </source>
</reference>
<dbReference type="InterPro" id="IPR032710">
    <property type="entry name" value="NTF2-like_dom_sf"/>
</dbReference>
<proteinExistence type="predicted"/>
<evidence type="ECO:0000313" key="3">
    <source>
        <dbReference type="Proteomes" id="UP000467193"/>
    </source>
</evidence>
<accession>A0A7I7QJR2</accession>
<keyword evidence="3" id="KW-1185">Reference proteome</keyword>
<dbReference type="AlphaFoldDB" id="A0A7I7QJR2"/>
<evidence type="ECO:0000313" key="2">
    <source>
        <dbReference type="EMBL" id="BBY26504.1"/>
    </source>
</evidence>